<dbReference type="GO" id="GO:0004197">
    <property type="term" value="F:cysteine-type endopeptidase activity"/>
    <property type="evidence" value="ECO:0007669"/>
    <property type="project" value="InterPro"/>
</dbReference>
<keyword evidence="2" id="KW-0472">Membrane</keyword>
<reference evidence="4" key="1">
    <citation type="submission" date="2021-01" db="EMBL/GenBank/DDBJ databases">
        <title>Whole genome shotgun sequence of Actinoplanes rishiriensis NBRC 108556.</title>
        <authorList>
            <person name="Komaki H."/>
            <person name="Tamura T."/>
        </authorList>
    </citation>
    <scope>NUCLEOTIDE SEQUENCE</scope>
    <source>
        <strain evidence="4">NBRC 108556</strain>
    </source>
</reference>
<evidence type="ECO:0000259" key="3">
    <source>
        <dbReference type="Pfam" id="PF00656"/>
    </source>
</evidence>
<dbReference type="InterPro" id="IPR011989">
    <property type="entry name" value="ARM-like"/>
</dbReference>
<feature type="transmembrane region" description="Helical" evidence="2">
    <location>
        <begin position="446"/>
        <end position="467"/>
    </location>
</feature>
<dbReference type="Proteomes" id="UP000636960">
    <property type="component" value="Unassembled WGS sequence"/>
</dbReference>
<evidence type="ECO:0000313" key="5">
    <source>
        <dbReference type="Proteomes" id="UP000636960"/>
    </source>
</evidence>
<sequence>MTDRRLALVVAVDSYDHPALHRLAAPAADAAALADILGDDSLGGFEVDTLHNPTSWTAAERVEATLADRHSTDLVLLHFSCHGLKDDAGELYLAATNTRPDLLGSTAIDAAWVNRVIQRSRAQRVVLLLDCCYGGAFERGVVARAAGSVDVGDQFRQRQLGQGRGRVVITASTAMEYAFEGAQLADGSAASPSIFTGALVEGIRTGDADRDQDGHVALGELYDYVYDRVRERTPNQTPSKWEFGLRGELYVARNPNRRVPATRLAPELLDLIRHPVAAVRLAAVHELAGVAADDDPARAAEAHQALQRLTDDDSRQVSAAATAALTPTAPVVPPDPSPTGPRPDVPPAGSRPDVPPAGSRPDVPPAGSRPDPPSTDPRPDPPSTDPRPDLPSINPPTDLPTANVRPDAPSTGTQPGPPAGPAVPDKSDSSGRLPVRRSVAAQRLRYGLRIGAIMALLGVIGVVLIWVGNRATRTDGNPGDTGAARDYAGLLTMLPEAIRGSCRPGQIDPGSSAAAGCQPGAYELWDTKEAMDQDQVASAGFGGTCTTAPTVEQPAAVPLADVSDRGGRLSCVRNDPHKSPGSAYYVVAWAVDGLLLTGTFISTSGASEQDYQQLYEKALDMLGQLP</sequence>
<dbReference type="EMBL" id="BOMV01000007">
    <property type="protein sequence ID" value="GIE93740.1"/>
    <property type="molecule type" value="Genomic_DNA"/>
</dbReference>
<evidence type="ECO:0000256" key="2">
    <source>
        <dbReference type="SAM" id="Phobius"/>
    </source>
</evidence>
<keyword evidence="2" id="KW-1133">Transmembrane helix</keyword>
<feature type="compositionally biased region" description="Pro residues" evidence="1">
    <location>
        <begin position="330"/>
        <end position="346"/>
    </location>
</feature>
<dbReference type="InterPro" id="IPR029030">
    <property type="entry name" value="Caspase-like_dom_sf"/>
</dbReference>
<accession>A0A919MVL4</accession>
<feature type="domain" description="Peptidase C14 caspase" evidence="3">
    <location>
        <begin position="4"/>
        <end position="239"/>
    </location>
</feature>
<dbReference type="InterPro" id="IPR011600">
    <property type="entry name" value="Pept_C14_caspase"/>
</dbReference>
<comment type="caution">
    <text evidence="4">The sequence shown here is derived from an EMBL/GenBank/DDBJ whole genome shotgun (WGS) entry which is preliminary data.</text>
</comment>
<dbReference type="NCBIfam" id="NF047832">
    <property type="entry name" value="caspase_w_EACC1"/>
    <property type="match status" value="1"/>
</dbReference>
<keyword evidence="2" id="KW-0812">Transmembrane</keyword>
<feature type="region of interest" description="Disordered" evidence="1">
    <location>
        <begin position="322"/>
        <end position="434"/>
    </location>
</feature>
<dbReference type="InterPro" id="IPR018247">
    <property type="entry name" value="EF_Hand_1_Ca_BS"/>
</dbReference>
<dbReference type="Pfam" id="PF00656">
    <property type="entry name" value="Peptidase_C14"/>
    <property type="match status" value="1"/>
</dbReference>
<dbReference type="AlphaFoldDB" id="A0A919MVL4"/>
<evidence type="ECO:0000256" key="1">
    <source>
        <dbReference type="SAM" id="MobiDB-lite"/>
    </source>
</evidence>
<dbReference type="Gene3D" id="1.25.10.10">
    <property type="entry name" value="Leucine-rich Repeat Variant"/>
    <property type="match status" value="1"/>
</dbReference>
<organism evidence="4 5">
    <name type="scientific">Paractinoplanes rishiriensis</name>
    <dbReference type="NCBI Taxonomy" id="1050105"/>
    <lineage>
        <taxon>Bacteria</taxon>
        <taxon>Bacillati</taxon>
        <taxon>Actinomycetota</taxon>
        <taxon>Actinomycetes</taxon>
        <taxon>Micromonosporales</taxon>
        <taxon>Micromonosporaceae</taxon>
        <taxon>Paractinoplanes</taxon>
    </lineage>
</organism>
<dbReference type="SUPFAM" id="SSF48371">
    <property type="entry name" value="ARM repeat"/>
    <property type="match status" value="1"/>
</dbReference>
<dbReference type="Gene3D" id="3.40.50.1460">
    <property type="match status" value="1"/>
</dbReference>
<feature type="compositionally biased region" description="Pro residues" evidence="1">
    <location>
        <begin position="370"/>
        <end position="385"/>
    </location>
</feature>
<keyword evidence="5" id="KW-1185">Reference proteome</keyword>
<proteinExistence type="predicted"/>
<dbReference type="GO" id="GO:0006508">
    <property type="term" value="P:proteolysis"/>
    <property type="evidence" value="ECO:0007669"/>
    <property type="project" value="InterPro"/>
</dbReference>
<name>A0A919MVL4_9ACTN</name>
<dbReference type="RefSeq" id="WP_203780037.1">
    <property type="nucleotide sequence ID" value="NZ_BOMV01000007.1"/>
</dbReference>
<dbReference type="SUPFAM" id="SSF52129">
    <property type="entry name" value="Caspase-like"/>
    <property type="match status" value="1"/>
</dbReference>
<protein>
    <recommendedName>
        <fullName evidence="3">Peptidase C14 caspase domain-containing protein</fullName>
    </recommendedName>
</protein>
<evidence type="ECO:0000313" key="4">
    <source>
        <dbReference type="EMBL" id="GIE93740.1"/>
    </source>
</evidence>
<gene>
    <name evidence="4" type="ORF">Ari01nite_12050</name>
</gene>
<dbReference type="InterPro" id="IPR016024">
    <property type="entry name" value="ARM-type_fold"/>
</dbReference>
<dbReference type="PROSITE" id="PS00018">
    <property type="entry name" value="EF_HAND_1"/>
    <property type="match status" value="1"/>
</dbReference>